<organism evidence="1 2">
    <name type="scientific">Zymoseptoria tritici (strain CBS 115943 / IPO323)</name>
    <name type="common">Speckled leaf blotch fungus</name>
    <name type="synonym">Septoria tritici</name>
    <dbReference type="NCBI Taxonomy" id="336722"/>
    <lineage>
        <taxon>Eukaryota</taxon>
        <taxon>Fungi</taxon>
        <taxon>Dikarya</taxon>
        <taxon>Ascomycota</taxon>
        <taxon>Pezizomycotina</taxon>
        <taxon>Dothideomycetes</taxon>
        <taxon>Dothideomycetidae</taxon>
        <taxon>Mycosphaerellales</taxon>
        <taxon>Mycosphaerellaceae</taxon>
        <taxon>Zymoseptoria</taxon>
    </lineage>
</organism>
<dbReference type="HOGENOM" id="CLU_041470_2_0_1"/>
<dbReference type="KEGG" id="ztr:MYCGRDRAFT_74230"/>
<evidence type="ECO:0000313" key="1">
    <source>
        <dbReference type="EMBL" id="EGP86040.1"/>
    </source>
</evidence>
<dbReference type="RefSeq" id="XP_003851064.1">
    <property type="nucleotide sequence ID" value="XM_003851016.1"/>
</dbReference>
<reference evidence="1 2" key="1">
    <citation type="journal article" date="2011" name="PLoS Genet.">
        <title>Finished genome of the fungal wheat pathogen Mycosphaerella graminicola reveals dispensome structure, chromosome plasticity, and stealth pathogenesis.</title>
        <authorList>
            <person name="Goodwin S.B."/>
            <person name="Ben M'barek S."/>
            <person name="Dhillon B."/>
            <person name="Wittenberg A.H.J."/>
            <person name="Crane C.F."/>
            <person name="Hane J.K."/>
            <person name="Foster A.J."/>
            <person name="Van der Lee T.A.J."/>
            <person name="Grimwood J."/>
            <person name="Aerts A."/>
            <person name="Antoniw J."/>
            <person name="Bailey A."/>
            <person name="Bluhm B."/>
            <person name="Bowler J."/>
            <person name="Bristow J."/>
            <person name="van der Burgt A."/>
            <person name="Canto-Canche B."/>
            <person name="Churchill A.C.L."/>
            <person name="Conde-Ferraez L."/>
            <person name="Cools H.J."/>
            <person name="Coutinho P.M."/>
            <person name="Csukai M."/>
            <person name="Dehal P."/>
            <person name="De Wit P."/>
            <person name="Donzelli B."/>
            <person name="van de Geest H.C."/>
            <person name="van Ham R.C.H.J."/>
            <person name="Hammond-Kosack K.E."/>
            <person name="Henrissat B."/>
            <person name="Kilian A."/>
            <person name="Kobayashi A.K."/>
            <person name="Koopmann E."/>
            <person name="Kourmpetis Y."/>
            <person name="Kuzniar A."/>
            <person name="Lindquist E."/>
            <person name="Lombard V."/>
            <person name="Maliepaard C."/>
            <person name="Martins N."/>
            <person name="Mehrabi R."/>
            <person name="Nap J.P.H."/>
            <person name="Ponomarenko A."/>
            <person name="Rudd J.J."/>
            <person name="Salamov A."/>
            <person name="Schmutz J."/>
            <person name="Schouten H.J."/>
            <person name="Shapiro H."/>
            <person name="Stergiopoulos I."/>
            <person name="Torriani S.F.F."/>
            <person name="Tu H."/>
            <person name="de Vries R.P."/>
            <person name="Waalwijk C."/>
            <person name="Ware S.B."/>
            <person name="Wiebenga A."/>
            <person name="Zwiers L.-H."/>
            <person name="Oliver R.P."/>
            <person name="Grigoriev I.V."/>
            <person name="Kema G.H.J."/>
        </authorList>
    </citation>
    <scope>NUCLEOTIDE SEQUENCE [LARGE SCALE GENOMIC DNA]</scope>
    <source>
        <strain evidence="2">CBS 115943 / IPO323</strain>
    </source>
</reference>
<protein>
    <submittedName>
        <fullName evidence="1">Uncharacterized protein</fullName>
    </submittedName>
</protein>
<dbReference type="eggNOG" id="ENOG502RYG3">
    <property type="taxonomic scope" value="Eukaryota"/>
</dbReference>
<proteinExistence type="predicted"/>
<accession>F9XGB0</accession>
<gene>
    <name evidence="1" type="ORF">MYCGRDRAFT_74230</name>
</gene>
<dbReference type="GeneID" id="13397521"/>
<dbReference type="Proteomes" id="UP000008062">
    <property type="component" value="Chromosome 7"/>
</dbReference>
<dbReference type="EMBL" id="CM001202">
    <property type="protein sequence ID" value="EGP86040.1"/>
    <property type="molecule type" value="Genomic_DNA"/>
</dbReference>
<dbReference type="OrthoDB" id="5952526at2759"/>
<dbReference type="AlphaFoldDB" id="F9XGB0"/>
<evidence type="ECO:0000313" key="2">
    <source>
        <dbReference type="Proteomes" id="UP000008062"/>
    </source>
</evidence>
<keyword evidence="2" id="KW-1185">Reference proteome</keyword>
<dbReference type="InParanoid" id="F9XGB0"/>
<sequence length="249" mass="28127">MILSLHPQINRDHVVEAVAGAVWTHRSRYILRLNQSDNMGVRNIAPSLMIILGKDQDAYDFMKWHGTAGQDSHYDWGDMSLPFLDLHGEGAFEALAEGDWTDEYADLAHQAALTLIKFRLLLDLYSLQSSMREVTEQLPQELVDNIRKHLISDIVAGHAGLMQDVRDGVFIKAYIENIESQMNAMFDVIHKANKHFWPAMVNPGSHLTARPEYTGQGSVMEMQVELQNAYPAWKQTPGAIDWIEAKLGS</sequence>
<dbReference type="OMA" id="MYSHETK"/>
<name>F9XGB0_ZYMTI</name>